<evidence type="ECO:0000256" key="3">
    <source>
        <dbReference type="ARBA" id="ARBA00022989"/>
    </source>
</evidence>
<evidence type="ECO:0000256" key="1">
    <source>
        <dbReference type="ARBA" id="ARBA00004141"/>
    </source>
</evidence>
<feature type="transmembrane region" description="Helical" evidence="5">
    <location>
        <begin position="100"/>
        <end position="120"/>
    </location>
</feature>
<feature type="transmembrane region" description="Helical" evidence="5">
    <location>
        <begin position="141"/>
        <end position="158"/>
    </location>
</feature>
<feature type="transmembrane region" description="Helical" evidence="5">
    <location>
        <begin position="70"/>
        <end position="88"/>
    </location>
</feature>
<evidence type="ECO:0000259" key="6">
    <source>
        <dbReference type="Pfam" id="PF01545"/>
    </source>
</evidence>
<evidence type="ECO:0000313" key="8">
    <source>
        <dbReference type="EMBL" id="QRP70056.1"/>
    </source>
</evidence>
<dbReference type="AlphaFoldDB" id="A0A7T4EHA8"/>
<dbReference type="GO" id="GO:0016020">
    <property type="term" value="C:membrane"/>
    <property type="evidence" value="ECO:0007669"/>
    <property type="project" value="UniProtKB-SubCell"/>
</dbReference>
<dbReference type="EMBL" id="CP069534">
    <property type="protein sequence ID" value="QRP70056.1"/>
    <property type="molecule type" value="Genomic_DNA"/>
</dbReference>
<protein>
    <submittedName>
        <fullName evidence="7">Cation transporter</fullName>
    </submittedName>
</protein>
<keyword evidence="3 5" id="KW-1133">Transmembrane helix</keyword>
<comment type="subcellular location">
    <subcellularLocation>
        <location evidence="1">Membrane</location>
        <topology evidence="1">Multi-pass membrane protein</topology>
    </subcellularLocation>
</comment>
<reference evidence="7 9" key="1">
    <citation type="submission" date="2020-12" db="EMBL/GenBank/DDBJ databases">
        <title>FDA dAtabase for Regulatory Grade micrObial Sequences (FDA-ARGOS): Supporting development and validation of Infectious Disease Dx tests.</title>
        <authorList>
            <person name="Sproer C."/>
            <person name="Gronow S."/>
            <person name="Severitt S."/>
            <person name="Schroder I."/>
            <person name="Tallon L."/>
            <person name="Sadzewicz L."/>
            <person name="Zhao X."/>
            <person name="Boylan J."/>
            <person name="Ott S."/>
            <person name="Bowen H."/>
            <person name="Vavikolanu K."/>
            <person name="Mehta A."/>
            <person name="Aluvathingal J."/>
            <person name="Nadendla S."/>
            <person name="Lowell S."/>
            <person name="Myers T."/>
            <person name="Yan Y."/>
            <person name="Sichtig H."/>
        </authorList>
    </citation>
    <scope>NUCLEOTIDE SEQUENCE [LARGE SCALE GENOMIC DNA]</scope>
    <source>
        <strain evidence="7 9">FDAARGOS_1053</strain>
        <strain evidence="8">FDAARGOS_1191</strain>
    </source>
</reference>
<evidence type="ECO:0000313" key="9">
    <source>
        <dbReference type="Proteomes" id="UP000596145"/>
    </source>
</evidence>
<accession>A0A7T4EHA8</accession>
<organism evidence="7 9">
    <name type="scientific">Corynebacterium glucuronolyticum</name>
    <dbReference type="NCBI Taxonomy" id="39791"/>
    <lineage>
        <taxon>Bacteria</taxon>
        <taxon>Bacillati</taxon>
        <taxon>Actinomycetota</taxon>
        <taxon>Actinomycetes</taxon>
        <taxon>Mycobacteriales</taxon>
        <taxon>Corynebacteriaceae</taxon>
        <taxon>Corynebacterium</taxon>
    </lineage>
</organism>
<dbReference type="InterPro" id="IPR058533">
    <property type="entry name" value="Cation_efflux_TM"/>
</dbReference>
<dbReference type="Proteomes" id="UP000617681">
    <property type="component" value="Chromosome"/>
</dbReference>
<evidence type="ECO:0000256" key="4">
    <source>
        <dbReference type="ARBA" id="ARBA00023136"/>
    </source>
</evidence>
<dbReference type="Gene3D" id="1.20.1510.10">
    <property type="entry name" value="Cation efflux protein transmembrane domain"/>
    <property type="match status" value="1"/>
</dbReference>
<dbReference type="InterPro" id="IPR027469">
    <property type="entry name" value="Cation_efflux_TMD_sf"/>
</dbReference>
<dbReference type="SUPFAM" id="SSF161111">
    <property type="entry name" value="Cation efflux protein transmembrane domain-like"/>
    <property type="match status" value="1"/>
</dbReference>
<feature type="transmembrane region" description="Helical" evidence="5">
    <location>
        <begin position="43"/>
        <end position="61"/>
    </location>
</feature>
<dbReference type="Proteomes" id="UP000596145">
    <property type="component" value="Chromosome"/>
</dbReference>
<dbReference type="EMBL" id="CP066007">
    <property type="protein sequence ID" value="QQB47390.1"/>
    <property type="molecule type" value="Genomic_DNA"/>
</dbReference>
<feature type="transmembrane region" description="Helical" evidence="5">
    <location>
        <begin position="12"/>
        <end position="37"/>
    </location>
</feature>
<dbReference type="Pfam" id="PF01545">
    <property type="entry name" value="Cation_efflux"/>
    <property type="match status" value="1"/>
</dbReference>
<gene>
    <name evidence="7" type="ORF">I6I10_05735</name>
    <name evidence="8" type="ORF">I6J21_09740</name>
</gene>
<feature type="domain" description="Cation efflux protein transmembrane" evidence="6">
    <location>
        <begin position="10"/>
        <end position="177"/>
    </location>
</feature>
<dbReference type="GO" id="GO:0008324">
    <property type="term" value="F:monoatomic cation transmembrane transporter activity"/>
    <property type="evidence" value="ECO:0007669"/>
    <property type="project" value="InterPro"/>
</dbReference>
<name>A0A7T4EHA8_9CORY</name>
<keyword evidence="2 5" id="KW-0812">Transmembrane</keyword>
<proteinExistence type="predicted"/>
<evidence type="ECO:0000313" key="7">
    <source>
        <dbReference type="EMBL" id="QQB47390.1"/>
    </source>
</evidence>
<dbReference type="GeneID" id="92760764"/>
<evidence type="ECO:0000256" key="2">
    <source>
        <dbReference type="ARBA" id="ARBA00022692"/>
    </source>
</evidence>
<sequence>MPTETLKKTLIIVAALNFAYFFVEFGVAIAISSVSLIADSVDFLEDAFVNTLIVIALGWSLKRRALVGKIMTFIICLPALVAGIQAILKALNPVVPDPWALAATAGGAAVVNLACSLILMRVRHHGGSMTRGAFLIARNDVIVNLLIIACGFVTYWTASGWPDIILGVVIIALNVSAAKEVWEAATEEELAAKAKAGEFDDD</sequence>
<keyword evidence="4 5" id="KW-0472">Membrane</keyword>
<evidence type="ECO:0000256" key="5">
    <source>
        <dbReference type="SAM" id="Phobius"/>
    </source>
</evidence>
<dbReference type="OrthoDB" id="3254729at2"/>
<dbReference type="RefSeq" id="WP_005394373.1">
    <property type="nucleotide sequence ID" value="NZ_CP066007.1"/>
</dbReference>